<keyword evidence="11" id="KW-1185">Reference proteome</keyword>
<evidence type="ECO:0000256" key="5">
    <source>
        <dbReference type="RuleBase" id="RU004004"/>
    </source>
</evidence>
<evidence type="ECO:0000256" key="7">
    <source>
        <dbReference type="SAM" id="SignalP"/>
    </source>
</evidence>
<feature type="domain" description="NolW-like" evidence="9">
    <location>
        <begin position="467"/>
        <end position="561"/>
    </location>
</feature>
<feature type="region of interest" description="Disordered" evidence="6">
    <location>
        <begin position="1124"/>
        <end position="1207"/>
    </location>
</feature>
<feature type="domain" description="NolW-like" evidence="9">
    <location>
        <begin position="567"/>
        <end position="653"/>
    </location>
</feature>
<comment type="caution">
    <text evidence="10">The sequence shown here is derived from an EMBL/GenBank/DDBJ whole genome shotgun (WGS) entry which is preliminary data.</text>
</comment>
<dbReference type="InterPro" id="IPR001775">
    <property type="entry name" value="GspD/PilQ"/>
</dbReference>
<dbReference type="InterPro" id="IPR004846">
    <property type="entry name" value="T2SS/T3SS_dom"/>
</dbReference>
<feature type="chain" id="PRO_5045438667" evidence="7">
    <location>
        <begin position="25"/>
        <end position="1269"/>
    </location>
</feature>
<feature type="region of interest" description="Disordered" evidence="6">
    <location>
        <begin position="239"/>
        <end position="270"/>
    </location>
</feature>
<evidence type="ECO:0000256" key="1">
    <source>
        <dbReference type="ARBA" id="ARBA00004370"/>
    </source>
</evidence>
<evidence type="ECO:0000313" key="11">
    <source>
        <dbReference type="Proteomes" id="UP001500840"/>
    </source>
</evidence>
<dbReference type="Pfam" id="PF03958">
    <property type="entry name" value="Secretin_N"/>
    <property type="match status" value="5"/>
</dbReference>
<organism evidence="10 11">
    <name type="scientific">Novipirellula rosea</name>
    <dbReference type="NCBI Taxonomy" id="1031540"/>
    <lineage>
        <taxon>Bacteria</taxon>
        <taxon>Pseudomonadati</taxon>
        <taxon>Planctomycetota</taxon>
        <taxon>Planctomycetia</taxon>
        <taxon>Pirellulales</taxon>
        <taxon>Pirellulaceae</taxon>
        <taxon>Novipirellula</taxon>
    </lineage>
</organism>
<feature type="compositionally biased region" description="Low complexity" evidence="6">
    <location>
        <begin position="1152"/>
        <end position="1166"/>
    </location>
</feature>
<evidence type="ECO:0000313" key="10">
    <source>
        <dbReference type="EMBL" id="GAA4450748.1"/>
    </source>
</evidence>
<accession>A0ABP8MHM7</accession>
<evidence type="ECO:0000256" key="2">
    <source>
        <dbReference type="ARBA" id="ARBA00022729"/>
    </source>
</evidence>
<proteinExistence type="inferred from homology"/>
<name>A0ABP8MHM7_9BACT</name>
<feature type="domain" description="Type II/III secretion system secretin-like" evidence="8">
    <location>
        <begin position="848"/>
        <end position="1016"/>
    </location>
</feature>
<dbReference type="PRINTS" id="PR00811">
    <property type="entry name" value="BCTERIALGSPD"/>
</dbReference>
<dbReference type="PANTHER" id="PTHR30332:SF24">
    <property type="entry name" value="SECRETIN GSPD-RELATED"/>
    <property type="match status" value="1"/>
</dbReference>
<sequence length="1269" mass="135623">MRRWILSTLTLGFTLVPCTNLVNAQDASGPALRKLSVPAAQSRSIATKLSLIYRDVPGVQISPDAKNNQLVVMAPESAQRKIAADVQSLMNSEAVQQASATGPVHVQLKNVTWREFEDDLKRLAGLPLPITTTRNGERASFQLSAAPLQGTTVEVDRRRNMVTVMAAQQNQKGWQKVINTLDAPSHDQSKITELMRLENAEPAPIQRAIRLLGELDARRVKPITAENAFQNAVFQQDAAATPATPAAPAANAAPQNNDAESDEQGGSGVIGDTQIQFVPELGTIIIRGAKRDVERVMEVIKEIEKQSDLTRPDIEVVNLRHADSNAVATLLKQLYDDVLSARQGEVSITALDSPNSLLLIGRAEAINGVRDLIAKVDIPVDETSRLRIFRLQHASASDAEETIRSFFVDRPGGSDDLRPGIGPRVRVLADYRTNSLIVSGAPRDMEEVTRLINDLDVQQVSAQSEIKIFPLTNAVAEDLAPVIQSAINGESESGGDSNVTTPSTSLSMVAVDGDGNQILDSGILAGAVITADPGANSIVVRAPAASMPLIGELIRQLDKAPGIDSLVKVFTIENGDAVQLTTALTQLFGDDAATSGTSIGAGNLGGLPTTTAGSDSSLVPLRFSTDLRTNSIIASGSAEDLEVVESILLRLDGAGFSERITEVIWLRHQASDTVAAAIQQYVQQRSQGVNTIQQFQQGGLGPYDLPDRDLVVVSEPVTNSLLLSVSPRLYEDVRGLIDKLDRRPPMVLIKVLLAEVSLDDIFEVGGEIGLQDSLMFDRGTASNAFPSSTPGFNYNGNGTPNVSSFGKESLAGRGLTSFGVGTTNGNLNYGGFVLSAASESVSLLLRTLQDARRLQILSRPQVMTMDNTEALVQVGRTIAQVTGVIQNGISGNQVVTEPLQVGLIMQVRPRVGADGLIIMDIDATRSDRDASNGTQVPTGDGSVLIQDILVTTAQSTVAAYSGQTVIFGGLIQKTRSNFSRRVPYLADIPLLGYFFKYDQEFERRSEMLVIMTPMLVTGEEDLDYVKATESSRMSWCLADVVEMHGDVGLSGGYGLWGPATGGTIYPDLQPTVDQFHQGELMNGEEYCPPAGVNSSSVIISDQPTMIDAGSSLNDSPVIYESSTVPEHAMPRGIPQTRSNRMQPNGLPNAVAPRGTGQPRPGQPLTQHGNEGEVQWQSPPNLDVPNQSGNSRPPISGPAMNPYTQTGTESSANQVSWMQNANAGKTIDYAAASSDRPQRLGAVVPTAAEVQPAAQPVQAIPSISPQTWIR</sequence>
<dbReference type="InterPro" id="IPR050810">
    <property type="entry name" value="Bact_Secretion_Sys_Channel"/>
</dbReference>
<evidence type="ECO:0000259" key="8">
    <source>
        <dbReference type="Pfam" id="PF00263"/>
    </source>
</evidence>
<dbReference type="Gene3D" id="3.30.1370.120">
    <property type="match status" value="5"/>
</dbReference>
<protein>
    <submittedName>
        <fullName evidence="10">Secretin N-terminal domain-containing protein</fullName>
    </submittedName>
</protein>
<dbReference type="Proteomes" id="UP001500840">
    <property type="component" value="Unassembled WGS sequence"/>
</dbReference>
<dbReference type="InterPro" id="IPR038591">
    <property type="entry name" value="NolW-like_sf"/>
</dbReference>
<feature type="domain" description="NolW-like" evidence="9">
    <location>
        <begin position="661"/>
        <end position="745"/>
    </location>
</feature>
<feature type="domain" description="NolW-like" evidence="9">
    <location>
        <begin position="315"/>
        <end position="381"/>
    </location>
</feature>
<keyword evidence="2 7" id="KW-0732">Signal</keyword>
<dbReference type="InterPro" id="IPR005644">
    <property type="entry name" value="NolW-like"/>
</dbReference>
<feature type="signal peptide" evidence="7">
    <location>
        <begin position="1"/>
        <end position="24"/>
    </location>
</feature>
<feature type="domain" description="NolW-like" evidence="9">
    <location>
        <begin position="387"/>
        <end position="459"/>
    </location>
</feature>
<keyword evidence="5" id="KW-0813">Transport</keyword>
<keyword evidence="3" id="KW-0472">Membrane</keyword>
<evidence type="ECO:0000256" key="6">
    <source>
        <dbReference type="SAM" id="MobiDB-lite"/>
    </source>
</evidence>
<dbReference type="RefSeq" id="WP_345321192.1">
    <property type="nucleotide sequence ID" value="NZ_BAABGA010000022.1"/>
</dbReference>
<dbReference type="PANTHER" id="PTHR30332">
    <property type="entry name" value="PROBABLE GENERAL SECRETION PATHWAY PROTEIN D"/>
    <property type="match status" value="1"/>
</dbReference>
<evidence type="ECO:0000256" key="4">
    <source>
        <dbReference type="RuleBase" id="RU004003"/>
    </source>
</evidence>
<comment type="similarity">
    <text evidence="4">Belongs to the bacterial secretin family.</text>
</comment>
<evidence type="ECO:0000259" key="9">
    <source>
        <dbReference type="Pfam" id="PF03958"/>
    </source>
</evidence>
<feature type="compositionally biased region" description="Low complexity" evidence="6">
    <location>
        <begin position="239"/>
        <end position="258"/>
    </location>
</feature>
<comment type="subcellular location">
    <subcellularLocation>
        <location evidence="5">Cell outer membrane</location>
    </subcellularLocation>
    <subcellularLocation>
        <location evidence="1">Membrane</location>
    </subcellularLocation>
</comment>
<gene>
    <name evidence="10" type="ORF">GCM10023156_17350</name>
</gene>
<evidence type="ECO:0000256" key="3">
    <source>
        <dbReference type="ARBA" id="ARBA00023136"/>
    </source>
</evidence>
<feature type="compositionally biased region" description="Polar residues" evidence="6">
    <location>
        <begin position="1174"/>
        <end position="1192"/>
    </location>
</feature>
<dbReference type="Pfam" id="PF00263">
    <property type="entry name" value="Secretin"/>
    <property type="match status" value="1"/>
</dbReference>
<reference evidence="11" key="1">
    <citation type="journal article" date="2019" name="Int. J. Syst. Evol. Microbiol.">
        <title>The Global Catalogue of Microorganisms (GCM) 10K type strain sequencing project: providing services to taxonomists for standard genome sequencing and annotation.</title>
        <authorList>
            <consortium name="The Broad Institute Genomics Platform"/>
            <consortium name="The Broad Institute Genome Sequencing Center for Infectious Disease"/>
            <person name="Wu L."/>
            <person name="Ma J."/>
        </authorList>
    </citation>
    <scope>NUCLEOTIDE SEQUENCE [LARGE SCALE GENOMIC DNA]</scope>
    <source>
        <strain evidence="11">JCM 17759</strain>
    </source>
</reference>
<dbReference type="EMBL" id="BAABGA010000022">
    <property type="protein sequence ID" value="GAA4450748.1"/>
    <property type="molecule type" value="Genomic_DNA"/>
</dbReference>